<keyword evidence="7 18" id="KW-0863">Zinc-finger</keyword>
<dbReference type="GO" id="GO:0042025">
    <property type="term" value="C:host cell nucleus"/>
    <property type="evidence" value="ECO:0007669"/>
    <property type="project" value="UniProtKB-SubCell"/>
</dbReference>
<evidence type="ECO:0000256" key="9">
    <source>
        <dbReference type="ARBA" id="ARBA00022833"/>
    </source>
</evidence>
<evidence type="ECO:0000256" key="14">
    <source>
        <dbReference type="ARBA" id="ARBA00023200"/>
    </source>
</evidence>
<dbReference type="GO" id="GO:0008270">
    <property type="term" value="F:zinc ion binding"/>
    <property type="evidence" value="ECO:0007669"/>
    <property type="project" value="UniProtKB-KW"/>
</dbReference>
<dbReference type="GO" id="GO:0006351">
    <property type="term" value="P:DNA-templated transcription"/>
    <property type="evidence" value="ECO:0007669"/>
    <property type="project" value="UniProtKB-UniRule"/>
</dbReference>
<comment type="caution">
    <text evidence="18">Lacks conserved residue(s) required for the propagation of feature annotation.</text>
</comment>
<keyword evidence="14 18" id="KW-1035">Host cytoplasm</keyword>
<keyword evidence="8 18" id="KW-1114">Inhibition of host interferon signaling pathway by virus</keyword>
<evidence type="ECO:0000256" key="13">
    <source>
        <dbReference type="ARBA" id="ARBA00023163"/>
    </source>
</evidence>
<comment type="function">
    <text evidence="18">Plays a role in viral genome replication by driving entry of quiescent cells into the cell cycle. Stimulation of progression from G1 to S phase allows the virus to efficiently use the cellular DNA replicating machinery to achieve viral genome replication. E7 protein has both transforming and trans-activating activities. Induces the disassembly of the E2F1 transcription factor from RB1, with subsequent transcriptional activation of E2F1-regulated S-phase genes. Interferes with host histone deacetylation mediated by HDAC1 and HDAC2, leading to transcription activation. Plays also a role in the inhibition of both antiviral and antiproliferative functions of host interferon alpha. Interaction with host TMEM173/STING impairs the ability of TMEM173/STING to sense cytosolic DNA and promote the production of type I interferon (IFN-alpha and IFN-beta).</text>
</comment>
<comment type="similarity">
    <text evidence="18 19">Belongs to the papillomaviridae E7 protein family.</text>
</comment>
<accession>A0A385PJ70</accession>
<keyword evidence="15" id="KW-0922">Interferon antiviral system evasion</keyword>
<comment type="subunit">
    <text evidence="18">Homodimer. Homooligomer. Interacts with host RB1; this interaction induces dissociation of RB1-E2F1 complex thereby disrupting RB1 activity. Interacts with host EP300; this interaction represses EP300 transcriptional activity. Interacts with protein E2; this interaction inhibits E7 oncogenic activity. Interacts with host TMEM173/STING; this interaction impairs the ability of TMEM173/STING to sense cytosolic DNA and promote the production of type I interferon (IFN-alpha and IFN-beta).</text>
</comment>
<keyword evidence="5 18" id="KW-1090">Inhibition of host innate immune response by virus</keyword>
<dbReference type="GO" id="GO:0030430">
    <property type="term" value="C:host cell cytoplasm"/>
    <property type="evidence" value="ECO:0007669"/>
    <property type="project" value="UniProtKB-SubCell"/>
</dbReference>
<dbReference type="HAMAP" id="MF_04004">
    <property type="entry name" value="PPV_E7"/>
    <property type="match status" value="1"/>
</dbReference>
<keyword evidence="16 18" id="KW-0899">Viral immunoevasion</keyword>
<protein>
    <recommendedName>
        <fullName evidence="18 19">Protein E7</fullName>
    </recommendedName>
</protein>
<keyword evidence="6 18" id="KW-0479">Metal-binding</keyword>
<dbReference type="GO" id="GO:0039502">
    <property type="term" value="P:symbiont-mediated suppression of host type I interferon-mediated signaling pathway"/>
    <property type="evidence" value="ECO:0007669"/>
    <property type="project" value="UniProtKB-UniRule"/>
</dbReference>
<dbReference type="GO" id="GO:0052170">
    <property type="term" value="P:symbiont-mediated suppression of host innate immune response"/>
    <property type="evidence" value="ECO:0007669"/>
    <property type="project" value="UniProtKB-KW"/>
</dbReference>
<name>A0A385PJ70_9PAPI</name>
<evidence type="ECO:0000256" key="10">
    <source>
        <dbReference type="ARBA" id="ARBA00023015"/>
    </source>
</evidence>
<reference evidence="20" key="1">
    <citation type="journal article" date="2018" name="Nat. Med.">
        <title>Expanded skin virome in DOCK8-deficient patients.</title>
        <authorList>
            <consortium name="NISC Comparative Sequencing Program"/>
            <person name="Tirosh O."/>
            <person name="Conlan S."/>
            <person name="Deming C."/>
            <person name="Lee-Lin S.Q."/>
            <person name="Huang X."/>
            <person name="Su H.C."/>
            <person name="Freeman A.F."/>
            <person name="Segre J.A."/>
            <person name="Kong H.H."/>
        </authorList>
    </citation>
    <scope>NUCLEOTIDE SEQUENCE</scope>
    <source>
        <strain evidence="20">HPV-mSK_100</strain>
    </source>
</reference>
<dbReference type="EMBL" id="MH777243">
    <property type="protein sequence ID" value="AYA93945.1"/>
    <property type="molecule type" value="Genomic_DNA"/>
</dbReference>
<sequence length="97" mass="10961">MQGKHPTIKDIDLDLRELIMPENLLSNESLSTDEEQEEEQLTPFKVDTCCPNCHQALRVCVLATAAAIRRLEVLLVTDLSFVCPGCSRLIFRHGRHS</sequence>
<keyword evidence="1 18" id="KW-1121">Modulation of host cell cycle by virus</keyword>
<comment type="function">
    <text evidence="19">E7 protein has both transforming and trans-activating activities.</text>
</comment>
<keyword evidence="9 18" id="KW-0862">Zinc</keyword>
<dbReference type="GO" id="GO:0019904">
    <property type="term" value="F:protein domain specific binding"/>
    <property type="evidence" value="ECO:0007669"/>
    <property type="project" value="UniProtKB-UniRule"/>
</dbReference>
<keyword evidence="2 18" id="KW-0244">Early protein</keyword>
<gene>
    <name evidence="18" type="primary">E7</name>
</gene>
<feature type="short sequence motif" description="Nuclear export signal" evidence="18">
    <location>
        <begin position="68"/>
        <end position="76"/>
    </location>
</feature>
<comment type="domain">
    <text evidence="18">The E7 terminal domain is an intrinsically disordered domain, whose flexibility and conformational transitions confer target adaptability to the oncoprotein. It allows adaptation to a variety of protein targets and exposes the PEST degradation sequence that regulates its turnover in the cell.</text>
</comment>
<comment type="PTM">
    <text evidence="18">Highly phosphorylated.</text>
</comment>
<keyword evidence="12 18" id="KW-0010">Activator</keyword>
<dbReference type="Gene3D" id="3.30.160.330">
    <property type="match status" value="1"/>
</dbReference>
<evidence type="ECO:0000256" key="2">
    <source>
        <dbReference type="ARBA" id="ARBA00022518"/>
    </source>
</evidence>
<evidence type="ECO:0000256" key="1">
    <source>
        <dbReference type="ARBA" id="ARBA00022504"/>
    </source>
</evidence>
<evidence type="ECO:0000256" key="17">
    <source>
        <dbReference type="ARBA" id="ARBA00023309"/>
    </source>
</evidence>
<keyword evidence="13 18" id="KW-0804">Transcription</keyword>
<evidence type="ECO:0000256" key="16">
    <source>
        <dbReference type="ARBA" id="ARBA00023280"/>
    </source>
</evidence>
<evidence type="ECO:0000256" key="8">
    <source>
        <dbReference type="ARBA" id="ARBA00022830"/>
    </source>
</evidence>
<keyword evidence="11 18" id="KW-0238">DNA-binding</keyword>
<evidence type="ECO:0000256" key="12">
    <source>
        <dbReference type="ARBA" id="ARBA00023159"/>
    </source>
</evidence>
<evidence type="ECO:0000256" key="7">
    <source>
        <dbReference type="ARBA" id="ARBA00022771"/>
    </source>
</evidence>
<evidence type="ECO:0000256" key="4">
    <source>
        <dbReference type="ARBA" id="ARBA00022581"/>
    </source>
</evidence>
<dbReference type="Pfam" id="PF00527">
    <property type="entry name" value="E7"/>
    <property type="match status" value="1"/>
</dbReference>
<keyword evidence="17 18" id="KW-1078">G1/S host cell cycle checkpoint dysregulation by virus</keyword>
<evidence type="ECO:0000256" key="11">
    <source>
        <dbReference type="ARBA" id="ARBA00023125"/>
    </source>
</evidence>
<evidence type="ECO:0000256" key="18">
    <source>
        <dbReference type="HAMAP-Rule" id="MF_04004"/>
    </source>
</evidence>
<keyword evidence="10 18" id="KW-0805">Transcription regulation</keyword>
<evidence type="ECO:0000256" key="19">
    <source>
        <dbReference type="PIRNR" id="PIRNR003407"/>
    </source>
</evidence>
<dbReference type="PIRSF" id="PIRSF003407">
    <property type="entry name" value="Papvi_E7"/>
    <property type="match status" value="1"/>
</dbReference>
<evidence type="ECO:0000256" key="15">
    <source>
        <dbReference type="ARBA" id="ARBA00023258"/>
    </source>
</evidence>
<keyword evidence="4 18" id="KW-0945">Host-virus interaction</keyword>
<evidence type="ECO:0000256" key="3">
    <source>
        <dbReference type="ARBA" id="ARBA00022562"/>
    </source>
</evidence>
<dbReference type="GO" id="GO:0003700">
    <property type="term" value="F:DNA-binding transcription factor activity"/>
    <property type="evidence" value="ECO:0007669"/>
    <property type="project" value="UniProtKB-UniRule"/>
</dbReference>
<organism evidence="20">
    <name type="scientific">Human papillomavirus</name>
    <dbReference type="NCBI Taxonomy" id="10566"/>
    <lineage>
        <taxon>Viruses</taxon>
        <taxon>Monodnaviria</taxon>
        <taxon>Shotokuvirae</taxon>
        <taxon>Cossaviricota</taxon>
        <taxon>Papovaviricetes</taxon>
        <taxon>Zurhausenvirales</taxon>
        <taxon>Papillomaviridae</taxon>
    </lineage>
</organism>
<proteinExistence type="inferred from homology"/>
<dbReference type="SUPFAM" id="SSF161234">
    <property type="entry name" value="E7 C-terminal domain-like"/>
    <property type="match status" value="1"/>
</dbReference>
<dbReference type="GO" id="GO:0003677">
    <property type="term" value="F:DNA binding"/>
    <property type="evidence" value="ECO:0007669"/>
    <property type="project" value="UniProtKB-UniRule"/>
</dbReference>
<dbReference type="InterPro" id="IPR000148">
    <property type="entry name" value="Papilloma_E7"/>
</dbReference>
<evidence type="ECO:0000313" key="20">
    <source>
        <dbReference type="EMBL" id="AYA93945.1"/>
    </source>
</evidence>
<feature type="zinc finger region" evidence="18">
    <location>
        <begin position="50"/>
        <end position="86"/>
    </location>
</feature>
<comment type="subcellular location">
    <subcellularLocation>
        <location evidence="18">Host cytoplasm</location>
    </subcellularLocation>
    <subcellularLocation>
        <location evidence="18">Host nucleus</location>
    </subcellularLocation>
    <text evidence="18">Predominantly found in the host nucleus.</text>
</comment>
<dbReference type="GO" id="GO:0039645">
    <property type="term" value="P:symbiont-mediated perturbation of host cell cycle G1/S transition checkpoint"/>
    <property type="evidence" value="ECO:0007669"/>
    <property type="project" value="UniProtKB-UniRule"/>
</dbReference>
<keyword evidence="3 18" id="KW-1048">Host nucleus</keyword>
<evidence type="ECO:0000256" key="5">
    <source>
        <dbReference type="ARBA" id="ARBA00022632"/>
    </source>
</evidence>
<evidence type="ECO:0000256" key="6">
    <source>
        <dbReference type="ARBA" id="ARBA00022723"/>
    </source>
</evidence>